<name>A0ACC2EKY5_DIPCM</name>
<sequence>MASCLDPVAASLDTVSERKERLQKAFIELESQREALSNCTSEWKELEEHFSSVEKAVQKRLEEVAEKEKALEAKAQEMQEALKKREEVIFAREQASLSRVQEQKDLAIAAIFEEKRKWQEQKKRQDSDAPAVVSDDTKMVKEEHAIKNDSKPSSNGSLNQVDIDSTPTKPVSVVDHEINKQDTTTPVKPLTSDVKVRPQLKSLCENMDGAGLRKFIENHRKDIGVFQSELPVALQCAIDPARIVLDALEGYPLPENGKSQADKKESGVSGASATRRACILILEALAVILADPVLGEDHPVVPSNIKEKAKEVAENWKSKMDILGDSPSESLLDAQAFLQLLATFGIAADYNEDDLCRLITVVARRRQSPALCRSLGLASKIPDVVDRLANEGKQLEALAFAHSFGIMDRIQPVPLLKTFLKEARKSAQTILKSGNGSPAAQNDSGMKELSALKAVLKCIEEYKLEPQYPSAPLQRRVEQLEKAKSDRKRAAVAVKAQAKRPKASAGGVSGYASSADRVAYRSSDRAQYGGPGLSYTLTGQSNYDGRGQAGYSAAYGGASRTSVPLSGSHLYSVDGLGSSVYGSALYTSPSTTYNSYQFGSGLPPPPPAYQASFLH</sequence>
<proteinExistence type="predicted"/>
<evidence type="ECO:0000313" key="1">
    <source>
        <dbReference type="EMBL" id="KAJ7567174.1"/>
    </source>
</evidence>
<comment type="caution">
    <text evidence="1">The sequence shown here is derived from an EMBL/GenBank/DDBJ whole genome shotgun (WGS) entry which is preliminary data.</text>
</comment>
<dbReference type="EMBL" id="CM055093">
    <property type="protein sequence ID" value="KAJ7567174.1"/>
    <property type="molecule type" value="Genomic_DNA"/>
</dbReference>
<protein>
    <submittedName>
        <fullName evidence="1">Uncharacterized protein</fullName>
    </submittedName>
</protein>
<reference evidence="2" key="1">
    <citation type="journal article" date="2024" name="Proc. Natl. Acad. Sci. U.S.A.">
        <title>Extraordinary preservation of gene collinearity over three hundred million years revealed in homosporous lycophytes.</title>
        <authorList>
            <person name="Li C."/>
            <person name="Wickell D."/>
            <person name="Kuo L.Y."/>
            <person name="Chen X."/>
            <person name="Nie B."/>
            <person name="Liao X."/>
            <person name="Peng D."/>
            <person name="Ji J."/>
            <person name="Jenkins J."/>
            <person name="Williams M."/>
            <person name="Shu S."/>
            <person name="Plott C."/>
            <person name="Barry K."/>
            <person name="Rajasekar S."/>
            <person name="Grimwood J."/>
            <person name="Han X."/>
            <person name="Sun S."/>
            <person name="Hou Z."/>
            <person name="He W."/>
            <person name="Dai G."/>
            <person name="Sun C."/>
            <person name="Schmutz J."/>
            <person name="Leebens-Mack J.H."/>
            <person name="Li F.W."/>
            <person name="Wang L."/>
        </authorList>
    </citation>
    <scope>NUCLEOTIDE SEQUENCE [LARGE SCALE GENOMIC DNA]</scope>
    <source>
        <strain evidence="2">cv. PW_Plant_1</strain>
    </source>
</reference>
<evidence type="ECO:0000313" key="2">
    <source>
        <dbReference type="Proteomes" id="UP001162992"/>
    </source>
</evidence>
<gene>
    <name evidence="1" type="ORF">O6H91_02G134800</name>
</gene>
<organism evidence="1 2">
    <name type="scientific">Diphasiastrum complanatum</name>
    <name type="common">Issler's clubmoss</name>
    <name type="synonym">Lycopodium complanatum</name>
    <dbReference type="NCBI Taxonomy" id="34168"/>
    <lineage>
        <taxon>Eukaryota</taxon>
        <taxon>Viridiplantae</taxon>
        <taxon>Streptophyta</taxon>
        <taxon>Embryophyta</taxon>
        <taxon>Tracheophyta</taxon>
        <taxon>Lycopodiopsida</taxon>
        <taxon>Lycopodiales</taxon>
        <taxon>Lycopodiaceae</taxon>
        <taxon>Lycopodioideae</taxon>
        <taxon>Diphasiastrum</taxon>
    </lineage>
</organism>
<accession>A0ACC2EKY5</accession>
<keyword evidence="2" id="KW-1185">Reference proteome</keyword>
<dbReference type="Proteomes" id="UP001162992">
    <property type="component" value="Chromosome 2"/>
</dbReference>